<evidence type="ECO:0000313" key="6">
    <source>
        <dbReference type="Proteomes" id="UP001556098"/>
    </source>
</evidence>
<dbReference type="RefSeq" id="WP_367878982.1">
    <property type="nucleotide sequence ID" value="NZ_JBFNXX010000014.1"/>
</dbReference>
<comment type="caution">
    <text evidence="5">The sequence shown here is derived from an EMBL/GenBank/DDBJ whole genome shotgun (WGS) entry which is preliminary data.</text>
</comment>
<dbReference type="SMART" id="SM00895">
    <property type="entry name" value="FCD"/>
    <property type="match status" value="1"/>
</dbReference>
<gene>
    <name evidence="5" type="ORF">AB2B41_16855</name>
</gene>
<dbReference type="PANTHER" id="PTHR43537:SF24">
    <property type="entry name" value="GLUCONATE OPERON TRANSCRIPTIONAL REPRESSOR"/>
    <property type="match status" value="1"/>
</dbReference>
<feature type="domain" description="HTH gntR-type" evidence="4">
    <location>
        <begin position="16"/>
        <end position="83"/>
    </location>
</feature>
<evidence type="ECO:0000256" key="2">
    <source>
        <dbReference type="ARBA" id="ARBA00023125"/>
    </source>
</evidence>
<dbReference type="Pfam" id="PF07729">
    <property type="entry name" value="FCD"/>
    <property type="match status" value="1"/>
</dbReference>
<proteinExistence type="predicted"/>
<dbReference type="InterPro" id="IPR011711">
    <property type="entry name" value="GntR_C"/>
</dbReference>
<dbReference type="InterPro" id="IPR000524">
    <property type="entry name" value="Tscrpt_reg_HTH_GntR"/>
</dbReference>
<dbReference type="SUPFAM" id="SSF48008">
    <property type="entry name" value="GntR ligand-binding domain-like"/>
    <property type="match status" value="1"/>
</dbReference>
<dbReference type="SMART" id="SM00345">
    <property type="entry name" value="HTH_GNTR"/>
    <property type="match status" value="1"/>
</dbReference>
<dbReference type="PANTHER" id="PTHR43537">
    <property type="entry name" value="TRANSCRIPTIONAL REGULATOR, GNTR FAMILY"/>
    <property type="match status" value="1"/>
</dbReference>
<keyword evidence="6" id="KW-1185">Reference proteome</keyword>
<dbReference type="Proteomes" id="UP001556098">
    <property type="component" value="Unassembled WGS sequence"/>
</dbReference>
<evidence type="ECO:0000259" key="4">
    <source>
        <dbReference type="PROSITE" id="PS50949"/>
    </source>
</evidence>
<dbReference type="EMBL" id="JBFNXX010000014">
    <property type="protein sequence ID" value="MEW9921282.1"/>
    <property type="molecule type" value="Genomic_DNA"/>
</dbReference>
<keyword evidence="2" id="KW-0238">DNA-binding</keyword>
<sequence>MENHSQSHEEGPARPAPHYVEIKTVLEAAIACGKLPEGTILTEGAVAKLFGTSRTPVRTAFSHMLDDNQLRRFDGRGFVVGGQTGPEPQRRRLTSAMLGLDPEERKEPKPDSAELIAHSFQTSLTNALPFGMYRINEQAAADHFGVSRNIVRDLLGRFRDRGLVRKDLRSHWVVGPLTARDVSHFFAIRAKLEPLALLESAPLTPSSEIERMRAALDTALKNPAAMGTATYEALEQDMHVRLLENSPNPHLLRMVGQTQLALVVNSIFAANIGASPFGIALREHEMILEFIIRGSHGAAAQSLEEHIRLSAERTRQRLIAISVFPHPDLPRYLQRHTP</sequence>
<accession>A0ABV3RQM7</accession>
<organism evidence="5 6">
    <name type="scientific">Sulfitobacter sediminis</name>
    <dbReference type="NCBI Taxonomy" id="3234186"/>
    <lineage>
        <taxon>Bacteria</taxon>
        <taxon>Pseudomonadati</taxon>
        <taxon>Pseudomonadota</taxon>
        <taxon>Alphaproteobacteria</taxon>
        <taxon>Rhodobacterales</taxon>
        <taxon>Roseobacteraceae</taxon>
        <taxon>Sulfitobacter</taxon>
    </lineage>
</organism>
<dbReference type="Pfam" id="PF00392">
    <property type="entry name" value="GntR"/>
    <property type="match status" value="1"/>
</dbReference>
<dbReference type="Gene3D" id="1.10.10.10">
    <property type="entry name" value="Winged helix-like DNA-binding domain superfamily/Winged helix DNA-binding domain"/>
    <property type="match status" value="2"/>
</dbReference>
<keyword evidence="1" id="KW-0805">Transcription regulation</keyword>
<dbReference type="PROSITE" id="PS50949">
    <property type="entry name" value="HTH_GNTR"/>
    <property type="match status" value="1"/>
</dbReference>
<evidence type="ECO:0000256" key="3">
    <source>
        <dbReference type="ARBA" id="ARBA00023163"/>
    </source>
</evidence>
<keyword evidence="3" id="KW-0804">Transcription</keyword>
<dbReference type="InterPro" id="IPR036390">
    <property type="entry name" value="WH_DNA-bd_sf"/>
</dbReference>
<evidence type="ECO:0000256" key="1">
    <source>
        <dbReference type="ARBA" id="ARBA00023015"/>
    </source>
</evidence>
<dbReference type="SUPFAM" id="SSF46785">
    <property type="entry name" value="Winged helix' DNA-binding domain"/>
    <property type="match status" value="1"/>
</dbReference>
<reference evidence="5 6" key="1">
    <citation type="submission" date="2024-07" db="EMBL/GenBank/DDBJ databases">
        <title>Marimonas sp.nov., isolated from tidal-flat sediment.</title>
        <authorList>
            <person name="Jayan J.N."/>
            <person name="Lee S.S."/>
        </authorList>
    </citation>
    <scope>NUCLEOTIDE SEQUENCE [LARGE SCALE GENOMIC DNA]</scope>
    <source>
        <strain evidence="5 6">MJW-29</strain>
    </source>
</reference>
<protein>
    <submittedName>
        <fullName evidence="5">FCD domain-containing protein</fullName>
    </submittedName>
</protein>
<dbReference type="Gene3D" id="1.20.120.530">
    <property type="entry name" value="GntR ligand-binding domain-like"/>
    <property type="match status" value="1"/>
</dbReference>
<name>A0ABV3RQM7_9RHOB</name>
<dbReference type="InterPro" id="IPR008920">
    <property type="entry name" value="TF_FadR/GntR_C"/>
</dbReference>
<dbReference type="InterPro" id="IPR036388">
    <property type="entry name" value="WH-like_DNA-bd_sf"/>
</dbReference>
<evidence type="ECO:0000313" key="5">
    <source>
        <dbReference type="EMBL" id="MEW9921282.1"/>
    </source>
</evidence>